<dbReference type="InterPro" id="IPR027417">
    <property type="entry name" value="P-loop_NTPase"/>
</dbReference>
<dbReference type="STRING" id="1871336.BBG48_03015"/>
<sequence length="479" mass="53200">MQKILLGKGEQPCYINLNMLNRHGIIAGATGTGKTVTLKVLSESLAQNGVPVFLSDIKGDLSNLIQAGQANEKIIERAKNVGIENFEPKGFNAEFFDVLGKAGVPIRASISDMGPVMISKLLGLNDVQSGILNITFKIADDNGMLLEDLKDLRAMLNYVVEHKAEYTSTYGNISTQSTGAILRSLLVLEEQGANNFFGEPSFDIRDFFNQDENSNGIINILNATKPFQNQGLYATFLFWLLSELYENLPEVGDLDKPKIVFFFDEAHTLFKNNSPALLEKIELIVRLIRSKGVGIFFVTQNPTDIPDAISSQLGTRIQHGLRAFSPKELKAVKSIAQSLRSDDEEKIKQLITNLGVGEAVVSTLNDEGIPTFAQKITIRPPQSSFENVDISDLQYKINNSSLNEKYLMAKDNYSAYEKISDMKKSEQQELLNEKKSSKKSQAVSRRTDSGIDRFTKNVMSSIGREVGRQIIRGIFGNRR</sequence>
<dbReference type="Proteomes" id="UP000093352">
    <property type="component" value="Unassembled WGS sequence"/>
</dbReference>
<reference evidence="3 4" key="1">
    <citation type="journal article" date="2016" name="Genome Announc.">
        <title>Draft Genome Sequence of Criibacterium bergeronii gen. nov., sp. nov., Strain CCRI-22567T, Isolated from a Vaginal Sample from a Woman with Bacterial Vaginosis.</title>
        <authorList>
            <person name="Maheux A.F."/>
            <person name="Berube E."/>
            <person name="Boudreau D.K."/>
            <person name="Raymond F."/>
            <person name="Corbeil J."/>
            <person name="Roy P.H."/>
            <person name="Boissinot M."/>
            <person name="Omar R.F."/>
        </authorList>
    </citation>
    <scope>NUCLEOTIDE SEQUENCE [LARGE SCALE GENOMIC DNA]</scope>
    <source>
        <strain evidence="3 4">CCRI-22567</strain>
    </source>
</reference>
<name>A0A371IMY6_9FIRM</name>
<accession>A0A371IMY6</accession>
<organism evidence="3 4">
    <name type="scientific">Criibacterium bergeronii</name>
    <dbReference type="NCBI Taxonomy" id="1871336"/>
    <lineage>
        <taxon>Bacteria</taxon>
        <taxon>Bacillati</taxon>
        <taxon>Bacillota</taxon>
        <taxon>Clostridia</taxon>
        <taxon>Peptostreptococcales</taxon>
        <taxon>Filifactoraceae</taxon>
        <taxon>Criibacterium</taxon>
    </lineage>
</organism>
<protein>
    <submittedName>
        <fullName evidence="3">DUF853 family protein</fullName>
    </submittedName>
</protein>
<dbReference type="InterPro" id="IPR033186">
    <property type="entry name" value="HerA_C"/>
</dbReference>
<feature type="domain" description="Helicase HerA-like C-terminal" evidence="2">
    <location>
        <begin position="7"/>
        <end position="477"/>
    </location>
</feature>
<comment type="caution">
    <text evidence="3">The sequence shown here is derived from an EMBL/GenBank/DDBJ whole genome shotgun (WGS) entry which is preliminary data.</text>
</comment>
<evidence type="ECO:0000259" key="2">
    <source>
        <dbReference type="Pfam" id="PF05872"/>
    </source>
</evidence>
<dbReference type="PANTHER" id="PTHR30121:SF6">
    <property type="entry name" value="SLR6007 PROTEIN"/>
    <property type="match status" value="1"/>
</dbReference>
<dbReference type="Gene3D" id="3.40.50.300">
    <property type="entry name" value="P-loop containing nucleotide triphosphate hydrolases"/>
    <property type="match status" value="2"/>
</dbReference>
<dbReference type="AlphaFoldDB" id="A0A371IMY6"/>
<dbReference type="RefSeq" id="WP_068912681.1">
    <property type="nucleotide sequence ID" value="NZ_MBEW02000004.1"/>
</dbReference>
<proteinExistence type="predicted"/>
<evidence type="ECO:0000313" key="4">
    <source>
        <dbReference type="Proteomes" id="UP000093352"/>
    </source>
</evidence>
<dbReference type="EMBL" id="MBEW02000004">
    <property type="protein sequence ID" value="RDY21844.1"/>
    <property type="molecule type" value="Genomic_DNA"/>
</dbReference>
<evidence type="ECO:0000313" key="3">
    <source>
        <dbReference type="EMBL" id="RDY21844.1"/>
    </source>
</evidence>
<feature type="region of interest" description="Disordered" evidence="1">
    <location>
        <begin position="429"/>
        <end position="449"/>
    </location>
</feature>
<gene>
    <name evidence="3" type="ORF">BBG48_003180</name>
</gene>
<dbReference type="InterPro" id="IPR051162">
    <property type="entry name" value="T4SS_component"/>
</dbReference>
<dbReference type="Pfam" id="PF05872">
    <property type="entry name" value="HerA_C"/>
    <property type="match status" value="1"/>
</dbReference>
<keyword evidence="4" id="KW-1185">Reference proteome</keyword>
<dbReference type="PANTHER" id="PTHR30121">
    <property type="entry name" value="UNCHARACTERIZED PROTEIN YJGR-RELATED"/>
    <property type="match status" value="1"/>
</dbReference>
<evidence type="ECO:0000256" key="1">
    <source>
        <dbReference type="SAM" id="MobiDB-lite"/>
    </source>
</evidence>
<dbReference type="SUPFAM" id="SSF52540">
    <property type="entry name" value="P-loop containing nucleoside triphosphate hydrolases"/>
    <property type="match status" value="1"/>
</dbReference>